<feature type="compositionally biased region" description="Low complexity" evidence="1">
    <location>
        <begin position="468"/>
        <end position="495"/>
    </location>
</feature>
<dbReference type="GO" id="GO:0046556">
    <property type="term" value="F:alpha-L-arabinofuranosidase activity"/>
    <property type="evidence" value="ECO:0007669"/>
    <property type="project" value="InterPro"/>
</dbReference>
<feature type="region of interest" description="Disordered" evidence="1">
    <location>
        <begin position="48"/>
        <end position="71"/>
    </location>
</feature>
<sequence>MSDKGFANPSARHLALAVLATAVAVCGAQGPAASATVRTGASAAPYGGTGLPDPVKDPGADPVFSSDGDLSRKETYTYRPSAPGDHALPPGTFTLSYDVSQAARRPLKAELVKARAELAHSTGIALYLTGGTALNDADLRAVQTVGNPESAGGLGLTKLNRLHVYNLRSLQGGTECTPGSGLACAGQIARGGRSPYLWHNGWWGSWVRHLVLDDLQDIKPGSFSNHNFASVSFKAARTVGAMAFGHGPYAKLSVLYLPSVTEIGANAFRRNQYLTKVNLPRVRTIDDFAFDDASRLRYFNAPELESIGRNGLNDSHVLEAVNLPELRYMGINCFDLNGNAAAGTGIKVLRLPSLQALDKNAVVRLASLKELYAPALTTAWHDSISDNASLTSVYAPSLSRLGPRVFARDPQLRALYLGQKPPVQDPAAFAGTDPAKLIIYYTGDTSAWASFVPAGSPRIKLVKRNADATPSATPSAASVPSPTSTPGPSAAVSPSRTSTPPATAGLPTGVRRSFRSVGTPEAFIQASRGRARLAAIREEDPVAARQAAGLRIVPGLADPQGYSFIGPDGRYLRHQHFRLRFDRGDGSALFKKDATFYARPGSITGSVILESFNYPDRVVLPRNGQLWLAPRQATAAFRAASSFQPVSPL</sequence>
<evidence type="ECO:0000313" key="4">
    <source>
        <dbReference type="EMBL" id="RVX41552.1"/>
    </source>
</evidence>
<dbReference type="Proteomes" id="UP000284824">
    <property type="component" value="Unassembled WGS sequence"/>
</dbReference>
<dbReference type="InterPro" id="IPR007934">
    <property type="entry name" value="AbfB_ABD"/>
</dbReference>
<gene>
    <name evidence="4" type="ORF">EDD27_4102</name>
</gene>
<dbReference type="InterPro" id="IPR032675">
    <property type="entry name" value="LRR_dom_sf"/>
</dbReference>
<keyword evidence="2" id="KW-0732">Signal</keyword>
<evidence type="ECO:0000256" key="1">
    <source>
        <dbReference type="SAM" id="MobiDB-lite"/>
    </source>
</evidence>
<dbReference type="EMBL" id="SAUN01000001">
    <property type="protein sequence ID" value="RVX41552.1"/>
    <property type="molecule type" value="Genomic_DNA"/>
</dbReference>
<dbReference type="AlphaFoldDB" id="A0A438M767"/>
<dbReference type="OrthoDB" id="3655359at2"/>
<keyword evidence="5" id="KW-1185">Reference proteome</keyword>
<feature type="domain" description="Alpha-L-arabinofuranosidase B arabinose-binding" evidence="3">
    <location>
        <begin position="513"/>
        <end position="644"/>
    </location>
</feature>
<evidence type="ECO:0000313" key="5">
    <source>
        <dbReference type="Proteomes" id="UP000284824"/>
    </source>
</evidence>
<evidence type="ECO:0000256" key="2">
    <source>
        <dbReference type="SAM" id="SignalP"/>
    </source>
</evidence>
<dbReference type="CDD" id="cd23399">
    <property type="entry name" value="beta-trefoil_ABD_ABFB"/>
    <property type="match status" value="1"/>
</dbReference>
<feature type="signal peptide" evidence="2">
    <location>
        <begin position="1"/>
        <end position="28"/>
    </location>
</feature>
<feature type="region of interest" description="Disordered" evidence="1">
    <location>
        <begin position="465"/>
        <end position="511"/>
    </location>
</feature>
<dbReference type="SUPFAM" id="SSF52058">
    <property type="entry name" value="L domain-like"/>
    <property type="match status" value="1"/>
</dbReference>
<reference evidence="4 5" key="1">
    <citation type="submission" date="2019-01" db="EMBL/GenBank/DDBJ databases">
        <title>Sequencing the genomes of 1000 actinobacteria strains.</title>
        <authorList>
            <person name="Klenk H.-P."/>
        </authorList>
    </citation>
    <scope>NUCLEOTIDE SEQUENCE [LARGE SCALE GENOMIC DNA]</scope>
    <source>
        <strain evidence="4 5">DSM 43925</strain>
    </source>
</reference>
<evidence type="ECO:0000259" key="3">
    <source>
        <dbReference type="Pfam" id="PF05270"/>
    </source>
</evidence>
<dbReference type="Gene3D" id="3.80.10.10">
    <property type="entry name" value="Ribonuclease Inhibitor"/>
    <property type="match status" value="1"/>
</dbReference>
<dbReference type="Gene3D" id="2.80.10.50">
    <property type="match status" value="1"/>
</dbReference>
<dbReference type="InterPro" id="IPR036195">
    <property type="entry name" value="AbfB_ABD_sf"/>
</dbReference>
<comment type="caution">
    <text evidence="4">The sequence shown here is derived from an EMBL/GenBank/DDBJ whole genome shotgun (WGS) entry which is preliminary data.</text>
</comment>
<dbReference type="InterPro" id="IPR026906">
    <property type="entry name" value="LRR_5"/>
</dbReference>
<dbReference type="RefSeq" id="WP_127933785.1">
    <property type="nucleotide sequence ID" value="NZ_SAUN01000001.1"/>
</dbReference>
<organism evidence="4 5">
    <name type="scientific">Nonomuraea polychroma</name>
    <dbReference type="NCBI Taxonomy" id="46176"/>
    <lineage>
        <taxon>Bacteria</taxon>
        <taxon>Bacillati</taxon>
        <taxon>Actinomycetota</taxon>
        <taxon>Actinomycetes</taxon>
        <taxon>Streptosporangiales</taxon>
        <taxon>Streptosporangiaceae</taxon>
        <taxon>Nonomuraea</taxon>
    </lineage>
</organism>
<dbReference type="Pfam" id="PF13306">
    <property type="entry name" value="LRR_5"/>
    <property type="match status" value="1"/>
</dbReference>
<dbReference type="GO" id="GO:0046373">
    <property type="term" value="P:L-arabinose metabolic process"/>
    <property type="evidence" value="ECO:0007669"/>
    <property type="project" value="InterPro"/>
</dbReference>
<proteinExistence type="predicted"/>
<name>A0A438M767_9ACTN</name>
<feature type="chain" id="PRO_5039399225" evidence="2">
    <location>
        <begin position="29"/>
        <end position="649"/>
    </location>
</feature>
<accession>A0A438M767</accession>
<dbReference type="Pfam" id="PF05270">
    <property type="entry name" value="AbfB"/>
    <property type="match status" value="1"/>
</dbReference>
<dbReference type="SUPFAM" id="SSF110221">
    <property type="entry name" value="AbfB domain"/>
    <property type="match status" value="1"/>
</dbReference>
<protein>
    <submittedName>
        <fullName evidence="4">Leucine rich repeat (LRR) protein</fullName>
    </submittedName>
</protein>